<dbReference type="EMBL" id="JAIWYP010000007">
    <property type="protein sequence ID" value="KAH3797337.1"/>
    <property type="molecule type" value="Genomic_DNA"/>
</dbReference>
<comment type="caution">
    <text evidence="1">The sequence shown here is derived from an EMBL/GenBank/DDBJ whole genome shotgun (WGS) entry which is preliminary data.</text>
</comment>
<sequence length="62" mass="7090">MHCVWGGNGVSDGKLRLSGMVSIDQTHVRRKRGSTPRRIDDMCTNLLANWTIPPRNCPFNHW</sequence>
<evidence type="ECO:0000313" key="1">
    <source>
        <dbReference type="EMBL" id="KAH3797337.1"/>
    </source>
</evidence>
<gene>
    <name evidence="1" type="ORF">DPMN_150916</name>
</gene>
<dbReference type="Proteomes" id="UP000828390">
    <property type="component" value="Unassembled WGS sequence"/>
</dbReference>
<evidence type="ECO:0000313" key="2">
    <source>
        <dbReference type="Proteomes" id="UP000828390"/>
    </source>
</evidence>
<proteinExistence type="predicted"/>
<name>A0A9D4FFG3_DREPO</name>
<accession>A0A9D4FFG3</accession>
<keyword evidence="2" id="KW-1185">Reference proteome</keyword>
<organism evidence="1 2">
    <name type="scientific">Dreissena polymorpha</name>
    <name type="common">Zebra mussel</name>
    <name type="synonym">Mytilus polymorpha</name>
    <dbReference type="NCBI Taxonomy" id="45954"/>
    <lineage>
        <taxon>Eukaryota</taxon>
        <taxon>Metazoa</taxon>
        <taxon>Spiralia</taxon>
        <taxon>Lophotrochozoa</taxon>
        <taxon>Mollusca</taxon>
        <taxon>Bivalvia</taxon>
        <taxon>Autobranchia</taxon>
        <taxon>Heteroconchia</taxon>
        <taxon>Euheterodonta</taxon>
        <taxon>Imparidentia</taxon>
        <taxon>Neoheterodontei</taxon>
        <taxon>Myida</taxon>
        <taxon>Dreissenoidea</taxon>
        <taxon>Dreissenidae</taxon>
        <taxon>Dreissena</taxon>
    </lineage>
</organism>
<protein>
    <submittedName>
        <fullName evidence="1">Uncharacterized protein</fullName>
    </submittedName>
</protein>
<dbReference type="AlphaFoldDB" id="A0A9D4FFG3"/>
<reference evidence="1" key="2">
    <citation type="submission" date="2020-11" db="EMBL/GenBank/DDBJ databases">
        <authorList>
            <person name="McCartney M.A."/>
            <person name="Auch B."/>
            <person name="Kono T."/>
            <person name="Mallez S."/>
            <person name="Becker A."/>
            <person name="Gohl D.M."/>
            <person name="Silverstein K.A.T."/>
            <person name="Koren S."/>
            <person name="Bechman K.B."/>
            <person name="Herman A."/>
            <person name="Abrahante J.E."/>
            <person name="Garbe J."/>
        </authorList>
    </citation>
    <scope>NUCLEOTIDE SEQUENCE</scope>
    <source>
        <strain evidence="1">Duluth1</strain>
        <tissue evidence="1">Whole animal</tissue>
    </source>
</reference>
<reference evidence="1" key="1">
    <citation type="journal article" date="2019" name="bioRxiv">
        <title>The Genome of the Zebra Mussel, Dreissena polymorpha: A Resource for Invasive Species Research.</title>
        <authorList>
            <person name="McCartney M.A."/>
            <person name="Auch B."/>
            <person name="Kono T."/>
            <person name="Mallez S."/>
            <person name="Zhang Y."/>
            <person name="Obille A."/>
            <person name="Becker A."/>
            <person name="Abrahante J.E."/>
            <person name="Garbe J."/>
            <person name="Badalamenti J.P."/>
            <person name="Herman A."/>
            <person name="Mangelson H."/>
            <person name="Liachko I."/>
            <person name="Sullivan S."/>
            <person name="Sone E.D."/>
            <person name="Koren S."/>
            <person name="Silverstein K.A.T."/>
            <person name="Beckman K.B."/>
            <person name="Gohl D.M."/>
        </authorList>
    </citation>
    <scope>NUCLEOTIDE SEQUENCE</scope>
    <source>
        <strain evidence="1">Duluth1</strain>
        <tissue evidence="1">Whole animal</tissue>
    </source>
</reference>